<dbReference type="EMBL" id="RBKT01000001">
    <property type="protein sequence ID" value="RKR86888.1"/>
    <property type="molecule type" value="Genomic_DNA"/>
</dbReference>
<sequence>MRPGVRAIRRPTPFLGVTAVLLGLLLGASPPAAHAAVRVGAAERPTAPDPAGEHQVTLITGDRVTVFADGGRAAIDRGLGREGLRFTTERVDGRLVVVPEDARGLIVAGRLDRRLFDVTTLIVAGYDDAHRADLPVRLSGGAVPPVLKATAGANWKKLAGALEADDGPTLSLDGVATPTPTPTTASAGAATTHTLTVRYLGRDGRATTNAESLVLGLDTTVREYLTNEAGVSTASLPQGRYTLVGDIVDAESNWHRLVQPTLTLDRDLTVTVDARVTQPVTTRVERGDARPALVDVGFDRRYGDGQVHSLSLLAGTFGTLFTAQLGPAVTAEEMTSGISSTWGVPGPDGDFRNTPYTYNLLDTQPGRFFTGFHRTVADRELAASTGRHHTQVTGRQGTKGWYGLAPGYAAVSGTLLPYDLPAQVTHLLDTRDTQWSGSFGEQIVQGGVPVYATAMGSDYRSFVAGKRYTERWNAAVFGPYLFRPDHAAVQGDRMWFGVPLYTDQDNHRAGSRSDRASISLFRNGRLIGESAGGQLNATVPPGPATFRVRNVSERHSMFRMSTRVDATWTFSAEAGSTDPVPLPLWVVRYFPRVDTVNQAGDAPIITVPISVESQPQAVVGRPKRLVVTFSGDGGASWHQALVVPGGARGYVAVIARPAGARSLSLRAQFTDTRGNTVDQTIDDALHFNG</sequence>
<comment type="caution">
    <text evidence="2">The sequence shown here is derived from an EMBL/GenBank/DDBJ whole genome shotgun (WGS) entry which is preliminary data.</text>
</comment>
<accession>A0A495JED2</accession>
<keyword evidence="1" id="KW-0732">Signal</keyword>
<protein>
    <submittedName>
        <fullName evidence="2">Uncharacterized protein</fullName>
    </submittedName>
</protein>
<evidence type="ECO:0000313" key="2">
    <source>
        <dbReference type="EMBL" id="RKR86888.1"/>
    </source>
</evidence>
<evidence type="ECO:0000313" key="3">
    <source>
        <dbReference type="Proteomes" id="UP000277671"/>
    </source>
</evidence>
<dbReference type="RefSeq" id="WP_170208509.1">
    <property type="nucleotide sequence ID" value="NZ_RBKT01000001.1"/>
</dbReference>
<evidence type="ECO:0000256" key="1">
    <source>
        <dbReference type="SAM" id="SignalP"/>
    </source>
</evidence>
<name>A0A495JED2_9ACTN</name>
<feature type="signal peptide" evidence="1">
    <location>
        <begin position="1"/>
        <end position="35"/>
    </location>
</feature>
<organism evidence="2 3">
    <name type="scientific">Micromonospora pisi</name>
    <dbReference type="NCBI Taxonomy" id="589240"/>
    <lineage>
        <taxon>Bacteria</taxon>
        <taxon>Bacillati</taxon>
        <taxon>Actinomycetota</taxon>
        <taxon>Actinomycetes</taxon>
        <taxon>Micromonosporales</taxon>
        <taxon>Micromonosporaceae</taxon>
        <taxon>Micromonospora</taxon>
    </lineage>
</organism>
<dbReference type="AlphaFoldDB" id="A0A495JED2"/>
<feature type="chain" id="PRO_5019804537" evidence="1">
    <location>
        <begin position="36"/>
        <end position="689"/>
    </location>
</feature>
<reference evidence="2 3" key="1">
    <citation type="submission" date="2018-10" db="EMBL/GenBank/DDBJ databases">
        <title>Sequencing the genomes of 1000 actinobacteria strains.</title>
        <authorList>
            <person name="Klenk H.-P."/>
        </authorList>
    </citation>
    <scope>NUCLEOTIDE SEQUENCE [LARGE SCALE GENOMIC DNA]</scope>
    <source>
        <strain evidence="2 3">DSM 45175</strain>
    </source>
</reference>
<dbReference type="Proteomes" id="UP000277671">
    <property type="component" value="Unassembled WGS sequence"/>
</dbReference>
<keyword evidence="3" id="KW-1185">Reference proteome</keyword>
<gene>
    <name evidence="2" type="ORF">BDK92_1157</name>
</gene>
<proteinExistence type="predicted"/>